<dbReference type="Proteomes" id="UP000015100">
    <property type="component" value="Unassembled WGS sequence"/>
</dbReference>
<reference evidence="2 3" key="1">
    <citation type="journal article" date="2013" name="PLoS Genet.">
        <title>Genomic mechanisms accounting for the adaptation to parasitism in nematode-trapping fungi.</title>
        <authorList>
            <person name="Meerupati T."/>
            <person name="Andersson K.M."/>
            <person name="Friman E."/>
            <person name="Kumar D."/>
            <person name="Tunlid A."/>
            <person name="Ahren D."/>
        </authorList>
    </citation>
    <scope>NUCLEOTIDE SEQUENCE [LARGE SCALE GENOMIC DNA]</scope>
    <source>
        <strain evidence="2 3">CBS 200.50</strain>
    </source>
</reference>
<feature type="compositionally biased region" description="Polar residues" evidence="1">
    <location>
        <begin position="1"/>
        <end position="39"/>
    </location>
</feature>
<feature type="compositionally biased region" description="Basic residues" evidence="1">
    <location>
        <begin position="43"/>
        <end position="70"/>
    </location>
</feature>
<dbReference type="AlphaFoldDB" id="S8AML8"/>
<dbReference type="EMBL" id="AQGS01000057">
    <property type="protein sequence ID" value="EPS44180.1"/>
    <property type="molecule type" value="Genomic_DNA"/>
</dbReference>
<keyword evidence="3" id="KW-1185">Reference proteome</keyword>
<feature type="compositionally biased region" description="Low complexity" evidence="1">
    <location>
        <begin position="71"/>
        <end position="86"/>
    </location>
</feature>
<dbReference type="HOGENOM" id="CLU_515811_0_0_1"/>
<feature type="compositionally biased region" description="Acidic residues" evidence="1">
    <location>
        <begin position="112"/>
        <end position="123"/>
    </location>
</feature>
<organism evidence="2 3">
    <name type="scientific">Dactylellina haptotyla (strain CBS 200.50)</name>
    <name type="common">Nematode-trapping fungus</name>
    <name type="synonym">Monacrosporium haptotylum</name>
    <dbReference type="NCBI Taxonomy" id="1284197"/>
    <lineage>
        <taxon>Eukaryota</taxon>
        <taxon>Fungi</taxon>
        <taxon>Dikarya</taxon>
        <taxon>Ascomycota</taxon>
        <taxon>Pezizomycotina</taxon>
        <taxon>Orbiliomycetes</taxon>
        <taxon>Orbiliales</taxon>
        <taxon>Orbiliaceae</taxon>
        <taxon>Dactylellina</taxon>
    </lineage>
</organism>
<feature type="region of interest" description="Disordered" evidence="1">
    <location>
        <begin position="1"/>
        <end position="133"/>
    </location>
</feature>
<gene>
    <name evidence="2" type="ORF">H072_1886</name>
</gene>
<evidence type="ECO:0000313" key="3">
    <source>
        <dbReference type="Proteomes" id="UP000015100"/>
    </source>
</evidence>
<feature type="compositionally biased region" description="Low complexity" evidence="1">
    <location>
        <begin position="97"/>
        <end position="111"/>
    </location>
</feature>
<evidence type="ECO:0000313" key="2">
    <source>
        <dbReference type="EMBL" id="EPS44180.1"/>
    </source>
</evidence>
<protein>
    <submittedName>
        <fullName evidence="2">Uncharacterized protein</fullName>
    </submittedName>
</protein>
<proteinExistence type="predicted"/>
<comment type="caution">
    <text evidence="2">The sequence shown here is derived from an EMBL/GenBank/DDBJ whole genome shotgun (WGS) entry which is preliminary data.</text>
</comment>
<accession>S8AML8</accession>
<sequence>MGNKASKQSGHLPKTPSTLHLFTNQKEATYISISESPTPNGDKKKKKTTTTKTTKTKHKSSFNLKQKIKKPSPFFKSSTFSNPLSSSRRKKSKHLFSVSTLSSGSSLSDISSSEEEERGEEEATQQALRVGKPKKRVTQKDLLLAHAVHSLRTRFTSAERREIKQFGEKILDTGACGRVARDGKWDAVIKEVLLGCVKPGAWSVDERRWEMKKFAGIVHYALKIIDGEISENRDSVPSYLLRTTDSSAPNLPLTLLSTYTPDGREVRSHVERYLPQIFNTHKWTLLAPLMWCVQPRSSYRLSTYSTSTTYSTRSSKRASGKYEDHLKPKIIIIQVPGGEYLLYRYFPYGNADYEAFVRSVEENMMKSGGGVSAEVRFAIALFERGVEVCMTIAEAGWLVGLDASSEVYGYRIVDVEWKLKGCIDDFINAGSERSEGGDDDDTGLIGDGNNENDDDEGNEPVDVELTSEETKRDILERFARRKAELMNGLSSDMGWKKNDGCAPERRCKIREVKMLGYWNYDMTRGGQD</sequence>
<feature type="compositionally biased region" description="Acidic residues" evidence="1">
    <location>
        <begin position="450"/>
        <end position="466"/>
    </location>
</feature>
<name>S8AML8_DACHA</name>
<dbReference type="OrthoDB" id="5426951at2759"/>
<feature type="region of interest" description="Disordered" evidence="1">
    <location>
        <begin position="431"/>
        <end position="466"/>
    </location>
</feature>
<reference evidence="3" key="2">
    <citation type="submission" date="2013-04" db="EMBL/GenBank/DDBJ databases">
        <title>Genomic mechanisms accounting for the adaptation to parasitism in nematode-trapping fungi.</title>
        <authorList>
            <person name="Ahren D.G."/>
        </authorList>
    </citation>
    <scope>NUCLEOTIDE SEQUENCE [LARGE SCALE GENOMIC DNA]</scope>
    <source>
        <strain evidence="3">CBS 200.50</strain>
    </source>
</reference>
<evidence type="ECO:0000256" key="1">
    <source>
        <dbReference type="SAM" id="MobiDB-lite"/>
    </source>
</evidence>